<reference evidence="5" key="2">
    <citation type="submission" date="2020-09" db="EMBL/GenBank/DDBJ databases">
        <authorList>
            <person name="Sun Q."/>
            <person name="Zhou Y."/>
        </authorList>
    </citation>
    <scope>NUCLEOTIDE SEQUENCE</scope>
    <source>
        <strain evidence="5">CGMCC 4.7372</strain>
    </source>
</reference>
<reference evidence="5" key="1">
    <citation type="journal article" date="2014" name="Int. J. Syst. Evol. Microbiol.">
        <title>Complete genome sequence of Corynebacterium casei LMG S-19264T (=DSM 44701T), isolated from a smear-ripened cheese.</title>
        <authorList>
            <consortium name="US DOE Joint Genome Institute (JGI-PGF)"/>
            <person name="Walter F."/>
            <person name="Albersmeier A."/>
            <person name="Kalinowski J."/>
            <person name="Ruckert C."/>
        </authorList>
    </citation>
    <scope>NUCLEOTIDE SEQUENCE</scope>
    <source>
        <strain evidence="5">CGMCC 4.7372</strain>
    </source>
</reference>
<feature type="transmembrane region" description="Helical" evidence="4">
    <location>
        <begin position="84"/>
        <end position="105"/>
    </location>
</feature>
<proteinExistence type="predicted"/>
<accession>A0A8H9LI61</accession>
<evidence type="ECO:0000256" key="4">
    <source>
        <dbReference type="SAM" id="Phobius"/>
    </source>
</evidence>
<feature type="transmembrane region" description="Helical" evidence="4">
    <location>
        <begin position="333"/>
        <end position="354"/>
    </location>
</feature>
<dbReference type="NCBIfam" id="TIGR01076">
    <property type="entry name" value="sortase_fam"/>
    <property type="match status" value="1"/>
</dbReference>
<dbReference type="SUPFAM" id="SSF63817">
    <property type="entry name" value="Sortase"/>
    <property type="match status" value="1"/>
</dbReference>
<name>A0A8H9LI61_9ACTO</name>
<dbReference type="CDD" id="cd05827">
    <property type="entry name" value="Sortase_C"/>
    <property type="match status" value="1"/>
</dbReference>
<evidence type="ECO:0000256" key="3">
    <source>
        <dbReference type="SAM" id="MobiDB-lite"/>
    </source>
</evidence>
<sequence length="406" mass="43485">MSTGLDAPTALRSADSEASRPSRWPGLPLKEQMTGGAPDNGPAKSLEATEIAGAAGTSDTANAAEVASHSRRRHGKRWGSRRRLMTILPVVLVLIGVGVLIYPVVATQHNNADQQRLADMYTSHVEEAGENVVAQQQAAAEEYNAHLESSPILDPWLESQRPDTPQYQEYLNQLNIDEVMGRIVIPSIHSDLPIYHGTQTDTLAKGIGHLFGTSLPIGGTSTHSVLTGHTGLGTATLFDRLTDLKKGDSFYISVLGKTLKYEVTDIQVVLPSETESLNQVPGRDLVTLITCTPYGVNTHRLLVTGERVPMDPATADSEIAAATPAPMQTWQVIIIWAVAIILTILVLSIATALWRRRRRAAEKAADVPAKGGPEEEASADDESAADVSEASADAPTDDTRPTDNSA</sequence>
<dbReference type="InterPro" id="IPR023365">
    <property type="entry name" value="Sortase_dom-sf"/>
</dbReference>
<evidence type="ECO:0000256" key="2">
    <source>
        <dbReference type="PIRSR" id="PIRSR605754-1"/>
    </source>
</evidence>
<keyword evidence="1" id="KW-0378">Hydrolase</keyword>
<evidence type="ECO:0000256" key="1">
    <source>
        <dbReference type="ARBA" id="ARBA00022801"/>
    </source>
</evidence>
<evidence type="ECO:0000313" key="5">
    <source>
        <dbReference type="EMBL" id="GGO95443.1"/>
    </source>
</evidence>
<keyword evidence="6" id="KW-1185">Reference proteome</keyword>
<evidence type="ECO:0000313" key="6">
    <source>
        <dbReference type="Proteomes" id="UP000614239"/>
    </source>
</evidence>
<dbReference type="NCBIfam" id="NF033745">
    <property type="entry name" value="class_C_sortase"/>
    <property type="match status" value="1"/>
</dbReference>
<dbReference type="InterPro" id="IPR042002">
    <property type="entry name" value="Sortase_C"/>
</dbReference>
<feature type="active site" description="Proton donor/acceptor" evidence="2">
    <location>
        <position position="229"/>
    </location>
</feature>
<feature type="compositionally biased region" description="Acidic residues" evidence="3">
    <location>
        <begin position="374"/>
        <end position="384"/>
    </location>
</feature>
<feature type="region of interest" description="Disordered" evidence="3">
    <location>
        <begin position="1"/>
        <end position="78"/>
    </location>
</feature>
<dbReference type="RefSeq" id="WP_229657836.1">
    <property type="nucleotide sequence ID" value="NZ_BMNJ01000001.1"/>
</dbReference>
<feature type="region of interest" description="Disordered" evidence="3">
    <location>
        <begin position="362"/>
        <end position="406"/>
    </location>
</feature>
<feature type="compositionally biased region" description="Basic residues" evidence="3">
    <location>
        <begin position="69"/>
        <end position="78"/>
    </location>
</feature>
<organism evidence="5 6">
    <name type="scientific">Actinomyces gaoshouyii</name>
    <dbReference type="NCBI Taxonomy" id="1960083"/>
    <lineage>
        <taxon>Bacteria</taxon>
        <taxon>Bacillati</taxon>
        <taxon>Actinomycetota</taxon>
        <taxon>Actinomycetes</taxon>
        <taxon>Actinomycetales</taxon>
        <taxon>Actinomycetaceae</taxon>
        <taxon>Actinomyces</taxon>
    </lineage>
</organism>
<keyword evidence="4" id="KW-0472">Membrane</keyword>
<dbReference type="EMBL" id="BMNJ01000001">
    <property type="protein sequence ID" value="GGO95443.1"/>
    <property type="molecule type" value="Genomic_DNA"/>
</dbReference>
<feature type="compositionally biased region" description="Low complexity" evidence="3">
    <location>
        <begin position="385"/>
        <end position="394"/>
    </location>
</feature>
<keyword evidence="4" id="KW-1133">Transmembrane helix</keyword>
<dbReference type="Pfam" id="PF04203">
    <property type="entry name" value="Sortase"/>
    <property type="match status" value="1"/>
</dbReference>
<feature type="compositionally biased region" description="Basic and acidic residues" evidence="3">
    <location>
        <begin position="397"/>
        <end position="406"/>
    </location>
</feature>
<dbReference type="AlphaFoldDB" id="A0A8H9LI61"/>
<comment type="caution">
    <text evidence="5">The sequence shown here is derived from an EMBL/GenBank/DDBJ whole genome shotgun (WGS) entry which is preliminary data.</text>
</comment>
<protein>
    <submittedName>
        <fullName evidence="5">Class C sortase</fullName>
    </submittedName>
</protein>
<dbReference type="Proteomes" id="UP000614239">
    <property type="component" value="Unassembled WGS sequence"/>
</dbReference>
<dbReference type="Gene3D" id="2.40.260.10">
    <property type="entry name" value="Sortase"/>
    <property type="match status" value="1"/>
</dbReference>
<keyword evidence="4" id="KW-0812">Transmembrane</keyword>
<dbReference type="InterPro" id="IPR005754">
    <property type="entry name" value="Sortase"/>
</dbReference>
<feature type="active site" description="Acyl-thioester intermediate" evidence="2">
    <location>
        <position position="291"/>
    </location>
</feature>
<dbReference type="GO" id="GO:0016787">
    <property type="term" value="F:hydrolase activity"/>
    <property type="evidence" value="ECO:0007669"/>
    <property type="project" value="UniProtKB-KW"/>
</dbReference>
<gene>
    <name evidence="5" type="primary">srtB</name>
    <name evidence="5" type="ORF">GCM10011612_03290</name>
</gene>